<sequence length="22" mass="2631">MKWTLQMFRVQLVLNPADKSPK</sequence>
<reference evidence="1" key="2">
    <citation type="journal article" date="2015" name="Fish Shellfish Immunol.">
        <title>Early steps in the European eel (Anguilla anguilla)-Vibrio vulnificus interaction in the gills: Role of the RtxA13 toxin.</title>
        <authorList>
            <person name="Callol A."/>
            <person name="Pajuelo D."/>
            <person name="Ebbesson L."/>
            <person name="Teles M."/>
            <person name="MacKenzie S."/>
            <person name="Amaro C."/>
        </authorList>
    </citation>
    <scope>NUCLEOTIDE SEQUENCE</scope>
</reference>
<protein>
    <submittedName>
        <fullName evidence="1">Uncharacterized protein</fullName>
    </submittedName>
</protein>
<organism evidence="1">
    <name type="scientific">Anguilla anguilla</name>
    <name type="common">European freshwater eel</name>
    <name type="synonym">Muraena anguilla</name>
    <dbReference type="NCBI Taxonomy" id="7936"/>
    <lineage>
        <taxon>Eukaryota</taxon>
        <taxon>Metazoa</taxon>
        <taxon>Chordata</taxon>
        <taxon>Craniata</taxon>
        <taxon>Vertebrata</taxon>
        <taxon>Euteleostomi</taxon>
        <taxon>Actinopterygii</taxon>
        <taxon>Neopterygii</taxon>
        <taxon>Teleostei</taxon>
        <taxon>Anguilliformes</taxon>
        <taxon>Anguillidae</taxon>
        <taxon>Anguilla</taxon>
    </lineage>
</organism>
<reference evidence="1" key="1">
    <citation type="submission" date="2014-11" db="EMBL/GenBank/DDBJ databases">
        <authorList>
            <person name="Amaro Gonzalez C."/>
        </authorList>
    </citation>
    <scope>NUCLEOTIDE SEQUENCE</scope>
</reference>
<accession>A0A0E9UNX3</accession>
<name>A0A0E9UNX3_ANGAN</name>
<evidence type="ECO:0000313" key="1">
    <source>
        <dbReference type="EMBL" id="JAH66663.1"/>
    </source>
</evidence>
<proteinExistence type="predicted"/>
<dbReference type="EMBL" id="GBXM01041914">
    <property type="protein sequence ID" value="JAH66663.1"/>
    <property type="molecule type" value="Transcribed_RNA"/>
</dbReference>
<dbReference type="AlphaFoldDB" id="A0A0E9UNX3"/>